<evidence type="ECO:0000256" key="2">
    <source>
        <dbReference type="PROSITE-ProRule" id="PRU00320"/>
    </source>
</evidence>
<feature type="domain" description="HTH psq-type" evidence="3">
    <location>
        <begin position="1"/>
        <end position="56"/>
    </location>
</feature>
<name>A0A8S4R0H7_9NEOP</name>
<dbReference type="Pfam" id="PF03184">
    <property type="entry name" value="DDE_1"/>
    <property type="match status" value="1"/>
</dbReference>
<keyword evidence="2" id="KW-0539">Nucleus</keyword>
<feature type="DNA-binding region" description="H-T-H motif" evidence="2">
    <location>
        <begin position="32"/>
        <end position="52"/>
    </location>
</feature>
<dbReference type="Gene3D" id="1.10.10.60">
    <property type="entry name" value="Homeodomain-like"/>
    <property type="match status" value="1"/>
</dbReference>
<comment type="subcellular location">
    <subcellularLocation>
        <location evidence="1 2">Nucleus</location>
    </subcellularLocation>
</comment>
<dbReference type="InterPro" id="IPR007889">
    <property type="entry name" value="HTH_Psq"/>
</dbReference>
<dbReference type="InterPro" id="IPR009057">
    <property type="entry name" value="Homeodomain-like_sf"/>
</dbReference>
<dbReference type="InterPro" id="IPR004875">
    <property type="entry name" value="DDE_SF_endonuclease_dom"/>
</dbReference>
<dbReference type="Proteomes" id="UP000838756">
    <property type="component" value="Unassembled WGS sequence"/>
</dbReference>
<dbReference type="Gene3D" id="3.30.420.10">
    <property type="entry name" value="Ribonuclease H-like superfamily/Ribonuclease H"/>
    <property type="match status" value="1"/>
</dbReference>
<evidence type="ECO:0000259" key="3">
    <source>
        <dbReference type="PROSITE" id="PS50960"/>
    </source>
</evidence>
<dbReference type="Pfam" id="PF05225">
    <property type="entry name" value="HTH_psq"/>
    <property type="match status" value="1"/>
</dbReference>
<dbReference type="AlphaFoldDB" id="A0A8S4R0H7"/>
<keyword evidence="5" id="KW-1185">Reference proteome</keyword>
<dbReference type="OrthoDB" id="7353690at2759"/>
<evidence type="ECO:0000313" key="5">
    <source>
        <dbReference type="Proteomes" id="UP000838756"/>
    </source>
</evidence>
<accession>A0A8S4R0H7</accession>
<comment type="caution">
    <text evidence="4">The sequence shown here is derived from an EMBL/GenBank/DDBJ whole genome shotgun (WGS) entry which is preliminary data.</text>
</comment>
<dbReference type="SUPFAM" id="SSF46689">
    <property type="entry name" value="Homeodomain-like"/>
    <property type="match status" value="1"/>
</dbReference>
<evidence type="ECO:0000313" key="4">
    <source>
        <dbReference type="EMBL" id="CAH2220869.1"/>
    </source>
</evidence>
<dbReference type="GO" id="GO:0005634">
    <property type="term" value="C:nucleus"/>
    <property type="evidence" value="ECO:0007669"/>
    <property type="project" value="UniProtKB-SubCell"/>
</dbReference>
<dbReference type="PROSITE" id="PS50960">
    <property type="entry name" value="HTH_PSQ"/>
    <property type="match status" value="1"/>
</dbReference>
<dbReference type="EMBL" id="CAKXAJ010020236">
    <property type="protein sequence ID" value="CAH2220869.1"/>
    <property type="molecule type" value="Genomic_DNA"/>
</dbReference>
<proteinExistence type="predicted"/>
<sequence>MVRHYKRIKEKSYSERQLEQAVDAVKENKMTLSQAAKLFAIPRTTIYFRLNHCVMTRAGHPTVFSPEFEKRMADCLYTMEKCGFPLTRKEASVLISEYVRQNGLVTLFKNQIPGKDWFHSFQKRNELSIKKPQNVELARKNACDPFIIYGYLDLMESVLQELELKEKPKQIYNLDETSICNDPTKGKIIGKKGFKATKTTSGPGRNNTTVLLATNACGDKIPPLIIFQGKFLWNQWFYAEEQVKTAYAVSDKGWMETSIFEKYMRNVFVPAIGPERPVLLIFDGHKTHVTLGVIEYAASQGITIIKLPPHTSHVLQPLDLSTMKSLKDRWEAELIGRDVILGHDYLKGNFHEFSPKYGVR</sequence>
<dbReference type="GO" id="GO:0003677">
    <property type="term" value="F:DNA binding"/>
    <property type="evidence" value="ECO:0007669"/>
    <property type="project" value="UniProtKB-UniRule"/>
</dbReference>
<evidence type="ECO:0000256" key="1">
    <source>
        <dbReference type="ARBA" id="ARBA00004123"/>
    </source>
</evidence>
<protein>
    <submittedName>
        <fullName evidence="4">Jg19049 protein</fullName>
    </submittedName>
</protein>
<dbReference type="InterPro" id="IPR036397">
    <property type="entry name" value="RNaseH_sf"/>
</dbReference>
<keyword evidence="2" id="KW-0238">DNA-binding</keyword>
<reference evidence="4" key="1">
    <citation type="submission" date="2022-03" db="EMBL/GenBank/DDBJ databases">
        <authorList>
            <person name="Lindestad O."/>
        </authorList>
    </citation>
    <scope>NUCLEOTIDE SEQUENCE</scope>
</reference>
<organism evidence="4 5">
    <name type="scientific">Pararge aegeria aegeria</name>
    <dbReference type="NCBI Taxonomy" id="348720"/>
    <lineage>
        <taxon>Eukaryota</taxon>
        <taxon>Metazoa</taxon>
        <taxon>Ecdysozoa</taxon>
        <taxon>Arthropoda</taxon>
        <taxon>Hexapoda</taxon>
        <taxon>Insecta</taxon>
        <taxon>Pterygota</taxon>
        <taxon>Neoptera</taxon>
        <taxon>Endopterygota</taxon>
        <taxon>Lepidoptera</taxon>
        <taxon>Glossata</taxon>
        <taxon>Ditrysia</taxon>
        <taxon>Papilionoidea</taxon>
        <taxon>Nymphalidae</taxon>
        <taxon>Satyrinae</taxon>
        <taxon>Satyrini</taxon>
        <taxon>Parargina</taxon>
        <taxon>Pararge</taxon>
    </lineage>
</organism>
<dbReference type="PANTHER" id="PTHR19303:SF74">
    <property type="entry name" value="POGO TRANSPOSABLE ELEMENT WITH KRAB DOMAIN"/>
    <property type="match status" value="1"/>
</dbReference>
<gene>
    <name evidence="4" type="primary">jg19049</name>
    <name evidence="4" type="ORF">PAEG_LOCUS6652</name>
</gene>
<dbReference type="InterPro" id="IPR050863">
    <property type="entry name" value="CenT-Element_Derived"/>
</dbReference>
<dbReference type="PANTHER" id="PTHR19303">
    <property type="entry name" value="TRANSPOSON"/>
    <property type="match status" value="1"/>
</dbReference>